<reference evidence="1" key="1">
    <citation type="submission" date="2023-10" db="EMBL/GenBank/DDBJ databases">
        <title>Genome assembly of Pristionchus species.</title>
        <authorList>
            <person name="Yoshida K."/>
            <person name="Sommer R.J."/>
        </authorList>
    </citation>
    <scope>NUCLEOTIDE SEQUENCE</scope>
    <source>
        <strain evidence="1">RS0144</strain>
    </source>
</reference>
<proteinExistence type="predicted"/>
<evidence type="ECO:0000313" key="2">
    <source>
        <dbReference type="Proteomes" id="UP001432027"/>
    </source>
</evidence>
<evidence type="ECO:0008006" key="3">
    <source>
        <dbReference type="Google" id="ProtNLM"/>
    </source>
</evidence>
<name>A0AAV5TR90_9BILA</name>
<feature type="non-terminal residue" evidence="1">
    <location>
        <position position="153"/>
    </location>
</feature>
<dbReference type="EMBL" id="BTSX01000004">
    <property type="protein sequence ID" value="GMS96692.1"/>
    <property type="molecule type" value="Genomic_DNA"/>
</dbReference>
<evidence type="ECO:0000313" key="1">
    <source>
        <dbReference type="EMBL" id="GMS96692.1"/>
    </source>
</evidence>
<organism evidence="1 2">
    <name type="scientific">Pristionchus entomophagus</name>
    <dbReference type="NCBI Taxonomy" id="358040"/>
    <lineage>
        <taxon>Eukaryota</taxon>
        <taxon>Metazoa</taxon>
        <taxon>Ecdysozoa</taxon>
        <taxon>Nematoda</taxon>
        <taxon>Chromadorea</taxon>
        <taxon>Rhabditida</taxon>
        <taxon>Rhabditina</taxon>
        <taxon>Diplogasteromorpha</taxon>
        <taxon>Diplogasteroidea</taxon>
        <taxon>Neodiplogasteridae</taxon>
        <taxon>Pristionchus</taxon>
    </lineage>
</organism>
<dbReference type="Proteomes" id="UP001432027">
    <property type="component" value="Unassembled WGS sequence"/>
</dbReference>
<keyword evidence="2" id="KW-1185">Reference proteome</keyword>
<sequence length="153" mass="17304">MRHMPLVAHRSTEKKDMRDMFFNFIFFKQKLTYSASIACEDMRELRWNRMLSCLLASASSVCSPIVTTYCVERMLTKCWTLELVNPSILNTHMKHSSLQGCGLRIVLVAASLHTCQRRQSSGRSSTAVNVIMNTADAAIASGTRNTKRKRVIS</sequence>
<dbReference type="AlphaFoldDB" id="A0AAV5TR90"/>
<protein>
    <recommendedName>
        <fullName evidence="3">G protein-coupled receptor</fullName>
    </recommendedName>
</protein>
<gene>
    <name evidence="1" type="ORF">PENTCL1PPCAC_18867</name>
</gene>
<comment type="caution">
    <text evidence="1">The sequence shown here is derived from an EMBL/GenBank/DDBJ whole genome shotgun (WGS) entry which is preliminary data.</text>
</comment>
<accession>A0AAV5TR90</accession>